<feature type="domain" description="Glycosyltransferase 2-like" evidence="1">
    <location>
        <begin position="8"/>
        <end position="125"/>
    </location>
</feature>
<reference evidence="2 3" key="1">
    <citation type="submission" date="2017-09" db="EMBL/GenBank/DDBJ databases">
        <title>Depth-based differentiation of microbial function through sediment-hosted aquifers and enrichment of novel symbionts in the deep terrestrial subsurface.</title>
        <authorList>
            <person name="Probst A.J."/>
            <person name="Ladd B."/>
            <person name="Jarett J.K."/>
            <person name="Geller-Mcgrath D.E."/>
            <person name="Sieber C.M."/>
            <person name="Emerson J.B."/>
            <person name="Anantharaman K."/>
            <person name="Thomas B.C."/>
            <person name="Malmstrom R."/>
            <person name="Stieglmeier M."/>
            <person name="Klingl A."/>
            <person name="Woyke T."/>
            <person name="Ryan C.M."/>
            <person name="Banfield J.F."/>
        </authorList>
    </citation>
    <scope>NUCLEOTIDE SEQUENCE [LARGE SCALE GENOMIC DNA]</scope>
    <source>
        <strain evidence="2">CG22_combo_CG10-13_8_21_14_all_38_20</strain>
    </source>
</reference>
<dbReference type="Gene3D" id="3.90.550.10">
    <property type="entry name" value="Spore Coat Polysaccharide Biosynthesis Protein SpsA, Chain A"/>
    <property type="match status" value="1"/>
</dbReference>
<organism evidence="2 3">
    <name type="scientific">Candidatus Roizmanbacteria bacterium CG22_combo_CG10-13_8_21_14_all_38_20</name>
    <dbReference type="NCBI Taxonomy" id="1974862"/>
    <lineage>
        <taxon>Bacteria</taxon>
        <taxon>Candidatus Roizmaniibacteriota</taxon>
    </lineage>
</organism>
<dbReference type="InterPro" id="IPR001173">
    <property type="entry name" value="Glyco_trans_2-like"/>
</dbReference>
<dbReference type="SUPFAM" id="SSF53448">
    <property type="entry name" value="Nucleotide-diphospho-sugar transferases"/>
    <property type="match status" value="1"/>
</dbReference>
<dbReference type="AlphaFoldDB" id="A0A2H0BW27"/>
<dbReference type="EMBL" id="PCTA01000017">
    <property type="protein sequence ID" value="PIP61749.1"/>
    <property type="molecule type" value="Genomic_DNA"/>
</dbReference>
<gene>
    <name evidence="2" type="ORF">COW99_02620</name>
</gene>
<dbReference type="PANTHER" id="PTHR43630:SF2">
    <property type="entry name" value="GLYCOSYLTRANSFERASE"/>
    <property type="match status" value="1"/>
</dbReference>
<dbReference type="Pfam" id="PF00535">
    <property type="entry name" value="Glycos_transf_2"/>
    <property type="match status" value="1"/>
</dbReference>
<dbReference type="PANTHER" id="PTHR43630">
    <property type="entry name" value="POLY-BETA-1,6-N-ACETYL-D-GLUCOSAMINE SYNTHASE"/>
    <property type="match status" value="1"/>
</dbReference>
<dbReference type="GO" id="GO:0016740">
    <property type="term" value="F:transferase activity"/>
    <property type="evidence" value="ECO:0007669"/>
    <property type="project" value="UniProtKB-KW"/>
</dbReference>
<keyword evidence="2" id="KW-0808">Transferase</keyword>
<name>A0A2H0BW27_9BACT</name>
<dbReference type="CDD" id="cd02511">
    <property type="entry name" value="Beta4Glucosyltransferase"/>
    <property type="match status" value="1"/>
</dbReference>
<accession>A0A2H0BW27</accession>
<evidence type="ECO:0000259" key="1">
    <source>
        <dbReference type="Pfam" id="PF00535"/>
    </source>
</evidence>
<protein>
    <submittedName>
        <fullName evidence="2">Glycosyl transferase</fullName>
    </submittedName>
</protein>
<evidence type="ECO:0000313" key="3">
    <source>
        <dbReference type="Proteomes" id="UP000231246"/>
    </source>
</evidence>
<comment type="caution">
    <text evidence="2">The sequence shown here is derived from an EMBL/GenBank/DDBJ whole genome shotgun (WGS) entry which is preliminary data.</text>
</comment>
<dbReference type="InterPro" id="IPR029044">
    <property type="entry name" value="Nucleotide-diphossugar_trans"/>
</dbReference>
<dbReference type="Proteomes" id="UP000231246">
    <property type="component" value="Unassembled WGS sequence"/>
</dbReference>
<proteinExistence type="predicted"/>
<sequence>MVKKVTISVAIAVYNEESNLARCLKSVKDWVDEIVVVDGGSSDKTVEIAESFNAIVIHTDNPQIFHVNKQKAIDACKGIWILQLDADEVVTAELKSEILEKVKTGVDGYWIPRKNYFLGHWLKKGGVYPEYTLRLYRNGKGRLPCKTVHEQAQVDGEVGYLKSDLLHYPYANFAGYLAKAEAYTSLTARLWKDQSIKINPITTIKYMIAMPIYTFFNIYIRHLGVLDLFPGFVWALYSALHFPQAYIKLWRNK</sequence>
<evidence type="ECO:0000313" key="2">
    <source>
        <dbReference type="EMBL" id="PIP61749.1"/>
    </source>
</evidence>